<gene>
    <name evidence="1" type="ORF">BT96DRAFT_450018</name>
</gene>
<sequence length="150" mass="17146">MATLQCVGTNIEELMLHGDPINPASNHAHLRYAPNPSSLSLIHLSQFNRSGHPIQWTRILVLFEPLLNSEGNISPLEHLTNYLLRLTGTLNPHYWNQWSAFDTLLGKPKFASLETVDFELVPYPGPQIFPMVFASCSVRSFRFWRDRGSW</sequence>
<accession>A0A6A4GS10</accession>
<proteinExistence type="predicted"/>
<dbReference type="AlphaFoldDB" id="A0A6A4GS10"/>
<organism evidence="1 2">
    <name type="scientific">Gymnopus androsaceus JB14</name>
    <dbReference type="NCBI Taxonomy" id="1447944"/>
    <lineage>
        <taxon>Eukaryota</taxon>
        <taxon>Fungi</taxon>
        <taxon>Dikarya</taxon>
        <taxon>Basidiomycota</taxon>
        <taxon>Agaricomycotina</taxon>
        <taxon>Agaricomycetes</taxon>
        <taxon>Agaricomycetidae</taxon>
        <taxon>Agaricales</taxon>
        <taxon>Marasmiineae</taxon>
        <taxon>Omphalotaceae</taxon>
        <taxon>Gymnopus</taxon>
    </lineage>
</organism>
<evidence type="ECO:0000313" key="2">
    <source>
        <dbReference type="Proteomes" id="UP000799118"/>
    </source>
</evidence>
<name>A0A6A4GS10_9AGAR</name>
<dbReference type="Proteomes" id="UP000799118">
    <property type="component" value="Unassembled WGS sequence"/>
</dbReference>
<dbReference type="EMBL" id="ML769766">
    <property type="protein sequence ID" value="KAE9388015.1"/>
    <property type="molecule type" value="Genomic_DNA"/>
</dbReference>
<reference evidence="1" key="1">
    <citation type="journal article" date="2019" name="Environ. Microbiol.">
        <title>Fungal ecological strategies reflected in gene transcription - a case study of two litter decomposers.</title>
        <authorList>
            <person name="Barbi F."/>
            <person name="Kohler A."/>
            <person name="Barry K."/>
            <person name="Baskaran P."/>
            <person name="Daum C."/>
            <person name="Fauchery L."/>
            <person name="Ihrmark K."/>
            <person name="Kuo A."/>
            <person name="LaButti K."/>
            <person name="Lipzen A."/>
            <person name="Morin E."/>
            <person name="Grigoriev I.V."/>
            <person name="Henrissat B."/>
            <person name="Lindahl B."/>
            <person name="Martin F."/>
        </authorList>
    </citation>
    <scope>NUCLEOTIDE SEQUENCE</scope>
    <source>
        <strain evidence="1">JB14</strain>
    </source>
</reference>
<protein>
    <submittedName>
        <fullName evidence="1">Uncharacterized protein</fullName>
    </submittedName>
</protein>
<keyword evidence="2" id="KW-1185">Reference proteome</keyword>
<evidence type="ECO:0000313" key="1">
    <source>
        <dbReference type="EMBL" id="KAE9388015.1"/>
    </source>
</evidence>